<dbReference type="GO" id="GO:0006164">
    <property type="term" value="P:purine nucleotide biosynthetic process"/>
    <property type="evidence" value="ECO:0007669"/>
    <property type="project" value="TreeGrafter"/>
</dbReference>
<protein>
    <recommendedName>
        <fullName evidence="1">FGAR-AT PurM N-terminal-like domain-containing protein</fullName>
    </recommendedName>
</protein>
<dbReference type="SUPFAM" id="SSF55326">
    <property type="entry name" value="PurM N-terminal domain-like"/>
    <property type="match status" value="1"/>
</dbReference>
<dbReference type="GO" id="GO:0005737">
    <property type="term" value="C:cytoplasm"/>
    <property type="evidence" value="ECO:0007669"/>
    <property type="project" value="TreeGrafter"/>
</dbReference>
<accession>A0A9D4U3N7</accession>
<sequence>MDALRRVLHLPSVSSKGFLATKSYTGLTGGACAIGEQPVKGLLNPKAMARLAVGEALTNLVWAKVSALEDVKASGNWMYAAKLGGEGACMYDAAVALRDAMIDLKLAIDGGKDSLSMAAQAGGKLVKAPGDLVISVYAPCPDITKTVTPDLKLGDKGAILFIDLAKGKRRLGDLHSRESSAQQRKPFQVLARQETYFCGT</sequence>
<dbReference type="GO" id="GO:0004642">
    <property type="term" value="F:phosphoribosylformylglycinamidine synthase activity"/>
    <property type="evidence" value="ECO:0007669"/>
    <property type="project" value="TreeGrafter"/>
</dbReference>
<evidence type="ECO:0000259" key="1">
    <source>
        <dbReference type="Pfam" id="PF22689"/>
    </source>
</evidence>
<gene>
    <name evidence="2" type="ORF">GOP47_0025232</name>
</gene>
<dbReference type="PANTHER" id="PTHR10099">
    <property type="entry name" value="PHOSPHORIBOSYLFORMYLGLYCINAMIDINE SYNTHASE"/>
    <property type="match status" value="1"/>
</dbReference>
<dbReference type="InterPro" id="IPR055181">
    <property type="entry name" value="FGAR-AT_PurM_N-like"/>
</dbReference>
<dbReference type="AlphaFoldDB" id="A0A9D4U3N7"/>
<keyword evidence="3" id="KW-1185">Reference proteome</keyword>
<feature type="domain" description="FGAR-AT PurM N-terminal-like" evidence="1">
    <location>
        <begin position="20"/>
        <end position="139"/>
    </location>
</feature>
<dbReference type="EMBL" id="JABFUD020000024">
    <property type="protein sequence ID" value="KAI5060812.1"/>
    <property type="molecule type" value="Genomic_DNA"/>
</dbReference>
<evidence type="ECO:0000313" key="3">
    <source>
        <dbReference type="Proteomes" id="UP000886520"/>
    </source>
</evidence>
<evidence type="ECO:0000313" key="2">
    <source>
        <dbReference type="EMBL" id="KAI5060812.1"/>
    </source>
</evidence>
<dbReference type="Gene3D" id="3.30.1330.10">
    <property type="entry name" value="PurM-like, N-terminal domain"/>
    <property type="match status" value="1"/>
</dbReference>
<proteinExistence type="predicted"/>
<name>A0A9D4U3N7_ADICA</name>
<dbReference type="Pfam" id="PF22689">
    <property type="entry name" value="FGAR-AT_PurM_N-like"/>
    <property type="match status" value="1"/>
</dbReference>
<organism evidence="2 3">
    <name type="scientific">Adiantum capillus-veneris</name>
    <name type="common">Maidenhair fern</name>
    <dbReference type="NCBI Taxonomy" id="13818"/>
    <lineage>
        <taxon>Eukaryota</taxon>
        <taxon>Viridiplantae</taxon>
        <taxon>Streptophyta</taxon>
        <taxon>Embryophyta</taxon>
        <taxon>Tracheophyta</taxon>
        <taxon>Polypodiopsida</taxon>
        <taxon>Polypodiidae</taxon>
        <taxon>Polypodiales</taxon>
        <taxon>Pteridineae</taxon>
        <taxon>Pteridaceae</taxon>
        <taxon>Vittarioideae</taxon>
        <taxon>Adiantum</taxon>
    </lineage>
</organism>
<comment type="caution">
    <text evidence="2">The sequence shown here is derived from an EMBL/GenBank/DDBJ whole genome shotgun (WGS) entry which is preliminary data.</text>
</comment>
<dbReference type="InterPro" id="IPR036921">
    <property type="entry name" value="PurM-like_N_sf"/>
</dbReference>
<dbReference type="Proteomes" id="UP000886520">
    <property type="component" value="Chromosome 24"/>
</dbReference>
<reference evidence="2" key="1">
    <citation type="submission" date="2021-01" db="EMBL/GenBank/DDBJ databases">
        <title>Adiantum capillus-veneris genome.</title>
        <authorList>
            <person name="Fang Y."/>
            <person name="Liao Q."/>
        </authorList>
    </citation>
    <scope>NUCLEOTIDE SEQUENCE</scope>
    <source>
        <strain evidence="2">H3</strain>
        <tissue evidence="2">Leaf</tissue>
    </source>
</reference>
<dbReference type="PANTHER" id="PTHR10099:SF1">
    <property type="entry name" value="PHOSPHORIBOSYLFORMYLGLYCINAMIDINE SYNTHASE"/>
    <property type="match status" value="1"/>
</dbReference>